<keyword evidence="2" id="KW-1185">Reference proteome</keyword>
<gene>
    <name evidence="1" type="ordered locus">Mtc_1297</name>
</gene>
<organism evidence="1 2">
    <name type="scientific">Methanocella conradii (strain DSM 24694 / JCM 17849 / CGMCC 1.5162 / HZ254)</name>
    <dbReference type="NCBI Taxonomy" id="1041930"/>
    <lineage>
        <taxon>Archaea</taxon>
        <taxon>Methanobacteriati</taxon>
        <taxon>Methanobacteriota</taxon>
        <taxon>Stenosarchaea group</taxon>
        <taxon>Methanomicrobia</taxon>
        <taxon>Methanocellales</taxon>
        <taxon>Methanocellaceae</taxon>
        <taxon>Methanocella</taxon>
    </lineage>
</organism>
<reference evidence="1 2" key="1">
    <citation type="journal article" date="2012" name="J. Bacteriol.">
        <title>Complete genome sequence of a thermophilic methanogen, Methanocella conradii HZ254, isolated from Chinese rice field soil.</title>
        <authorList>
            <person name="Lu Z."/>
            <person name="Lu Y."/>
        </authorList>
    </citation>
    <scope>NUCLEOTIDE SEQUENCE [LARGE SCALE GENOMIC DNA]</scope>
    <source>
        <strain evidence="2">DSM 24694 / JCM 17849 / CGMCC 1.5162 / HZ254</strain>
    </source>
</reference>
<dbReference type="AlphaFoldDB" id="H8I9K6"/>
<dbReference type="InterPro" id="IPR009409">
    <property type="entry name" value="DUF1059"/>
</dbReference>
<dbReference type="Proteomes" id="UP000005233">
    <property type="component" value="Chromosome"/>
</dbReference>
<dbReference type="HOGENOM" id="CLU_2930209_0_0_2"/>
<proteinExistence type="predicted"/>
<dbReference type="Pfam" id="PF06348">
    <property type="entry name" value="DUF1059"/>
    <property type="match status" value="1"/>
</dbReference>
<dbReference type="RefSeq" id="WP_014405888.1">
    <property type="nucleotide sequence ID" value="NC_017034.1"/>
</dbReference>
<dbReference type="KEGG" id="mez:Mtc_1297"/>
<name>H8I9K6_METCZ</name>
<dbReference type="eggNOG" id="arCOG10686">
    <property type="taxonomic scope" value="Archaea"/>
</dbReference>
<dbReference type="EMBL" id="CP003243">
    <property type="protein sequence ID" value="AFD00051.1"/>
    <property type="molecule type" value="Genomic_DNA"/>
</dbReference>
<protein>
    <submittedName>
        <fullName evidence="1">Small metal-binding protein</fullName>
    </submittedName>
</protein>
<sequence>MSGDGMAQEFSCKDAGVPACSFMVRDENVDELVNIVQRHASMFHNEALGKEDVLKHTKKV</sequence>
<dbReference type="STRING" id="1041930.Mtc_1297"/>
<accession>H8I9K6</accession>
<evidence type="ECO:0000313" key="2">
    <source>
        <dbReference type="Proteomes" id="UP000005233"/>
    </source>
</evidence>
<dbReference type="GeneID" id="11971424"/>
<evidence type="ECO:0000313" key="1">
    <source>
        <dbReference type="EMBL" id="AFD00051.1"/>
    </source>
</evidence>